<dbReference type="InterPro" id="IPR003661">
    <property type="entry name" value="HisK_dim/P_dom"/>
</dbReference>
<dbReference type="CDD" id="cd00082">
    <property type="entry name" value="HisKA"/>
    <property type="match status" value="1"/>
</dbReference>
<keyword evidence="3" id="KW-0597">Phosphoprotein</keyword>
<evidence type="ECO:0000256" key="5">
    <source>
        <dbReference type="ARBA" id="ARBA00022741"/>
    </source>
</evidence>
<dbReference type="Pfam" id="PF02518">
    <property type="entry name" value="HATPase_c"/>
    <property type="match status" value="1"/>
</dbReference>
<dbReference type="PROSITE" id="PS50113">
    <property type="entry name" value="PAC"/>
    <property type="match status" value="1"/>
</dbReference>
<dbReference type="Gene3D" id="3.30.450.20">
    <property type="entry name" value="PAS domain"/>
    <property type="match status" value="1"/>
</dbReference>
<dbReference type="InterPro" id="IPR035965">
    <property type="entry name" value="PAS-like_dom_sf"/>
</dbReference>
<dbReference type="CDD" id="cd00130">
    <property type="entry name" value="PAS"/>
    <property type="match status" value="1"/>
</dbReference>
<dbReference type="PRINTS" id="PR00344">
    <property type="entry name" value="BCTRLSENSOR"/>
</dbReference>
<dbReference type="PROSITE" id="PS50112">
    <property type="entry name" value="PAS"/>
    <property type="match status" value="1"/>
</dbReference>
<feature type="transmembrane region" description="Helical" evidence="9">
    <location>
        <begin position="234"/>
        <end position="256"/>
    </location>
</feature>
<dbReference type="GO" id="GO:0000155">
    <property type="term" value="F:phosphorelay sensor kinase activity"/>
    <property type="evidence" value="ECO:0007669"/>
    <property type="project" value="InterPro"/>
</dbReference>
<dbReference type="EMBL" id="QFFF01000001">
    <property type="protein sequence ID" value="PWG03731.1"/>
    <property type="molecule type" value="Genomic_DNA"/>
</dbReference>
<sequence length="635" mass="68281">MAATLTFVLGGLALAGTLWGTGGVLQLLQAERPAPPLAAVGLMLCSLAVVLLMIGPRWIAKSVALLCALIGLAILVPGLPLASALTLPFANAVSAWGDPVAIAVGPCFILFAIAAFMITDHKSGRRLLAVISGTAGLAVTLLSFLGHILLSGRRPGEVDATLIMPFQTAFSLAAVFCALLLVRPKASWVGILLSNDSRARIARILLVIALTPLPLGWLADRGHRIGLYGADVRFLLVVLGAVLLLTLLALAAAVMIGDEQRNRLEVARALDLSPILLQDFDGRIVYWSKGCETLYGWKAHEAEGRFCADVLGQCAPDFGRLDTLLLENDAWQGELRHRTRDGRELWVSARWVLYRQGEATPPITLVSFTDVTKERQVQEALLERDSRLLQLQSELIEVSRLSSMGEMAAALAHELNQPLTAAANFLGAAEMVLSHPEPPPATRKHVADAVSRAKEEALRAGEIVRRLREFISRGEADMQRESLPDIINNAVLLGLANVGHKAINLECSLSPEAEYVLADRVQIQQVIVNIVRNAAEAMMQQAAGPRRITISTRARPQKCAEIIIRDTGPGISEEVASTLFTPFTSSKATGMGVGLSICKRIVETHGGEIWIGQAPGGGAEFHFTLPLFHRAEDAP</sequence>
<keyword evidence="7" id="KW-0067">ATP-binding</keyword>
<dbReference type="Gene3D" id="3.30.565.10">
    <property type="entry name" value="Histidine kinase-like ATPase, C-terminal domain"/>
    <property type="match status" value="1"/>
</dbReference>
<evidence type="ECO:0000256" key="9">
    <source>
        <dbReference type="SAM" id="Phobius"/>
    </source>
</evidence>
<keyword evidence="9" id="KW-0812">Transmembrane</keyword>
<feature type="transmembrane region" description="Helical" evidence="9">
    <location>
        <begin position="162"/>
        <end position="181"/>
    </location>
</feature>
<dbReference type="SUPFAM" id="SSF47384">
    <property type="entry name" value="Homodimeric domain of signal transducing histidine kinase"/>
    <property type="match status" value="1"/>
</dbReference>
<protein>
    <recommendedName>
        <fullName evidence="2">histidine kinase</fullName>
        <ecNumber evidence="2">2.7.13.3</ecNumber>
    </recommendedName>
</protein>
<feature type="transmembrane region" description="Helical" evidence="9">
    <location>
        <begin position="127"/>
        <end position="150"/>
    </location>
</feature>
<evidence type="ECO:0000259" key="10">
    <source>
        <dbReference type="PROSITE" id="PS50109"/>
    </source>
</evidence>
<accession>A0A2U2J622</accession>
<dbReference type="GO" id="GO:0005524">
    <property type="term" value="F:ATP binding"/>
    <property type="evidence" value="ECO:0007669"/>
    <property type="project" value="UniProtKB-KW"/>
</dbReference>
<dbReference type="EC" id="2.7.13.3" evidence="2"/>
<feature type="transmembrane region" description="Helical" evidence="9">
    <location>
        <begin position="201"/>
        <end position="219"/>
    </location>
</feature>
<dbReference type="PROSITE" id="PS50109">
    <property type="entry name" value="HIS_KIN"/>
    <property type="match status" value="1"/>
</dbReference>
<keyword evidence="6" id="KW-0418">Kinase</keyword>
<dbReference type="InterPro" id="IPR000014">
    <property type="entry name" value="PAS"/>
</dbReference>
<evidence type="ECO:0000313" key="13">
    <source>
        <dbReference type="EMBL" id="PWG03731.1"/>
    </source>
</evidence>
<evidence type="ECO:0000256" key="8">
    <source>
        <dbReference type="ARBA" id="ARBA00023012"/>
    </source>
</evidence>
<feature type="transmembrane region" description="Helical" evidence="9">
    <location>
        <begin position="36"/>
        <end position="56"/>
    </location>
</feature>
<dbReference type="InterPro" id="IPR003594">
    <property type="entry name" value="HATPase_dom"/>
</dbReference>
<evidence type="ECO:0000256" key="3">
    <source>
        <dbReference type="ARBA" id="ARBA00022553"/>
    </source>
</evidence>
<keyword evidence="9" id="KW-0472">Membrane</keyword>
<feature type="domain" description="PAC" evidence="12">
    <location>
        <begin position="331"/>
        <end position="383"/>
    </location>
</feature>
<dbReference type="InterPro" id="IPR036097">
    <property type="entry name" value="HisK_dim/P_sf"/>
</dbReference>
<organism evidence="13 14">
    <name type="scientific">Allosphingosinicella humi</name>
    <dbReference type="NCBI Taxonomy" id="2068657"/>
    <lineage>
        <taxon>Bacteria</taxon>
        <taxon>Pseudomonadati</taxon>
        <taxon>Pseudomonadota</taxon>
        <taxon>Alphaproteobacteria</taxon>
        <taxon>Sphingomonadales</taxon>
        <taxon>Sphingomonadaceae</taxon>
        <taxon>Allosphingosinicella</taxon>
    </lineage>
</organism>
<gene>
    <name evidence="13" type="ORF">DF286_13235</name>
</gene>
<dbReference type="SMART" id="SM00388">
    <property type="entry name" value="HisKA"/>
    <property type="match status" value="1"/>
</dbReference>
<evidence type="ECO:0000256" key="7">
    <source>
        <dbReference type="ARBA" id="ARBA00022840"/>
    </source>
</evidence>
<evidence type="ECO:0000259" key="12">
    <source>
        <dbReference type="PROSITE" id="PS50113"/>
    </source>
</evidence>
<keyword evidence="14" id="KW-1185">Reference proteome</keyword>
<feature type="domain" description="Histidine kinase" evidence="10">
    <location>
        <begin position="410"/>
        <end position="629"/>
    </location>
</feature>
<name>A0A2U2J622_9SPHN</name>
<dbReference type="AlphaFoldDB" id="A0A2U2J622"/>
<keyword evidence="4" id="KW-0808">Transferase</keyword>
<dbReference type="PANTHER" id="PTHR43065">
    <property type="entry name" value="SENSOR HISTIDINE KINASE"/>
    <property type="match status" value="1"/>
</dbReference>
<evidence type="ECO:0000256" key="2">
    <source>
        <dbReference type="ARBA" id="ARBA00012438"/>
    </source>
</evidence>
<reference evidence="13 14" key="1">
    <citation type="submission" date="2018-05" db="EMBL/GenBank/DDBJ databases">
        <title>Genome of Sphingosinicella humi QZX222.</title>
        <authorList>
            <person name="Qiao Z."/>
            <person name="Wang G."/>
        </authorList>
    </citation>
    <scope>NUCLEOTIDE SEQUENCE [LARGE SCALE GENOMIC DNA]</scope>
    <source>
        <strain evidence="13 14">QZX222</strain>
    </source>
</reference>
<evidence type="ECO:0000256" key="6">
    <source>
        <dbReference type="ARBA" id="ARBA00022777"/>
    </source>
</evidence>
<dbReference type="Gene3D" id="1.10.287.130">
    <property type="match status" value="1"/>
</dbReference>
<dbReference type="Pfam" id="PF00512">
    <property type="entry name" value="HisKA"/>
    <property type="match status" value="1"/>
</dbReference>
<keyword evidence="9" id="KW-1133">Transmembrane helix</keyword>
<evidence type="ECO:0000259" key="11">
    <source>
        <dbReference type="PROSITE" id="PS50112"/>
    </source>
</evidence>
<dbReference type="InterPro" id="IPR036890">
    <property type="entry name" value="HATPase_C_sf"/>
</dbReference>
<dbReference type="SMART" id="SM00387">
    <property type="entry name" value="HATPase_c"/>
    <property type="match status" value="1"/>
</dbReference>
<comment type="catalytic activity">
    <reaction evidence="1">
        <text>ATP + protein L-histidine = ADP + protein N-phospho-L-histidine.</text>
        <dbReference type="EC" id="2.7.13.3"/>
    </reaction>
</comment>
<keyword evidence="5" id="KW-0547">Nucleotide-binding</keyword>
<proteinExistence type="predicted"/>
<evidence type="ECO:0000256" key="1">
    <source>
        <dbReference type="ARBA" id="ARBA00000085"/>
    </source>
</evidence>
<dbReference type="Pfam" id="PF13426">
    <property type="entry name" value="PAS_9"/>
    <property type="match status" value="1"/>
</dbReference>
<dbReference type="NCBIfam" id="TIGR00229">
    <property type="entry name" value="sensory_box"/>
    <property type="match status" value="1"/>
</dbReference>
<dbReference type="InterPro" id="IPR005467">
    <property type="entry name" value="His_kinase_dom"/>
</dbReference>
<evidence type="ECO:0000313" key="14">
    <source>
        <dbReference type="Proteomes" id="UP000245916"/>
    </source>
</evidence>
<dbReference type="Gene3D" id="6.10.250.2580">
    <property type="match status" value="1"/>
</dbReference>
<dbReference type="InterPro" id="IPR004358">
    <property type="entry name" value="Sig_transdc_His_kin-like_C"/>
</dbReference>
<comment type="caution">
    <text evidence="13">The sequence shown here is derived from an EMBL/GenBank/DDBJ whole genome shotgun (WGS) entry which is preliminary data.</text>
</comment>
<dbReference type="SUPFAM" id="SSF55785">
    <property type="entry name" value="PYP-like sensor domain (PAS domain)"/>
    <property type="match status" value="1"/>
</dbReference>
<feature type="transmembrane region" description="Helical" evidence="9">
    <location>
        <begin position="63"/>
        <end position="87"/>
    </location>
</feature>
<dbReference type="Proteomes" id="UP000245916">
    <property type="component" value="Unassembled WGS sequence"/>
</dbReference>
<feature type="transmembrane region" description="Helical" evidence="9">
    <location>
        <begin position="99"/>
        <end position="118"/>
    </location>
</feature>
<evidence type="ECO:0000256" key="4">
    <source>
        <dbReference type="ARBA" id="ARBA00022679"/>
    </source>
</evidence>
<feature type="domain" description="PAS" evidence="11">
    <location>
        <begin position="262"/>
        <end position="305"/>
    </location>
</feature>
<dbReference type="InterPro" id="IPR000700">
    <property type="entry name" value="PAS-assoc_C"/>
</dbReference>
<keyword evidence="8" id="KW-0902">Two-component regulatory system</keyword>
<dbReference type="SUPFAM" id="SSF55874">
    <property type="entry name" value="ATPase domain of HSP90 chaperone/DNA topoisomerase II/histidine kinase"/>
    <property type="match status" value="1"/>
</dbReference>
<dbReference type="PANTHER" id="PTHR43065:SF10">
    <property type="entry name" value="PEROXIDE STRESS-ACTIVATED HISTIDINE KINASE MAK3"/>
    <property type="match status" value="1"/>
</dbReference>